<dbReference type="PROSITE" id="PS50801">
    <property type="entry name" value="STAS"/>
    <property type="match status" value="1"/>
</dbReference>
<evidence type="ECO:0000256" key="2">
    <source>
        <dbReference type="ARBA" id="ARBA00009013"/>
    </source>
</evidence>
<dbReference type="Pfam" id="PF01740">
    <property type="entry name" value="STAS"/>
    <property type="match status" value="1"/>
</dbReference>
<feature type="domain" description="STAS" evidence="7">
    <location>
        <begin position="2"/>
        <end position="112"/>
    </location>
</feature>
<evidence type="ECO:0000259" key="7">
    <source>
        <dbReference type="PROSITE" id="PS50801"/>
    </source>
</evidence>
<keyword evidence="5" id="KW-0749">Sporulation</keyword>
<comment type="function">
    <text evidence="1">In the phosphorylated form it could act as an anti-anti-sigma factor that counteracts SpoIIAB and thus releases sigma f from inhibition.</text>
</comment>
<comment type="caution">
    <text evidence="8">The sequence shown here is derived from an EMBL/GenBank/DDBJ whole genome shotgun (WGS) entry which is preliminary data.</text>
</comment>
<name>A0A1Y2T377_SYMTR</name>
<reference evidence="9" key="1">
    <citation type="submission" date="2016-04" db="EMBL/GenBank/DDBJ databases">
        <authorList>
            <person name="Antunes L.P."/>
            <person name="Martins L.F."/>
            <person name="Pereira R.V."/>
            <person name="Thomas A.M."/>
            <person name="Barbosa D."/>
            <person name="Nascimento L."/>
            <person name="Silva G.M."/>
            <person name="Condomitti G.W."/>
            <person name="Digiampietri L.A."/>
            <person name="Lombardi K.C."/>
            <person name="Ramos P.L."/>
            <person name="Quaggio R.B."/>
            <person name="Oliveira J.C."/>
            <person name="Pascon R.C."/>
            <person name="Cruz J.B."/>
            <person name="Silva A.M."/>
            <person name="Setubal J.C."/>
        </authorList>
    </citation>
    <scope>NUCLEOTIDE SEQUENCE [LARGE SCALE GENOMIC DNA]</scope>
</reference>
<dbReference type="GO" id="GO:0030435">
    <property type="term" value="P:sporulation resulting in formation of a cellular spore"/>
    <property type="evidence" value="ECO:0007669"/>
    <property type="project" value="UniProtKB-KW"/>
</dbReference>
<dbReference type="GO" id="GO:0043856">
    <property type="term" value="F:anti-sigma factor antagonist activity"/>
    <property type="evidence" value="ECO:0007669"/>
    <property type="project" value="InterPro"/>
</dbReference>
<dbReference type="PANTHER" id="PTHR33495:SF2">
    <property type="entry name" value="ANTI-SIGMA FACTOR ANTAGONIST TM_1081-RELATED"/>
    <property type="match status" value="1"/>
</dbReference>
<dbReference type="PANTHER" id="PTHR33495">
    <property type="entry name" value="ANTI-SIGMA FACTOR ANTAGONIST TM_1081-RELATED-RELATED"/>
    <property type="match status" value="1"/>
</dbReference>
<organism evidence="8 9">
    <name type="scientific">Symbiobacterium thermophilum</name>
    <dbReference type="NCBI Taxonomy" id="2734"/>
    <lineage>
        <taxon>Bacteria</taxon>
        <taxon>Bacillati</taxon>
        <taxon>Bacillota</taxon>
        <taxon>Clostridia</taxon>
        <taxon>Eubacteriales</taxon>
        <taxon>Symbiobacteriaceae</taxon>
        <taxon>Symbiobacterium</taxon>
    </lineage>
</organism>
<dbReference type="Proteomes" id="UP000194267">
    <property type="component" value="Unassembled WGS sequence"/>
</dbReference>
<evidence type="ECO:0000256" key="4">
    <source>
        <dbReference type="ARBA" id="ARBA00022553"/>
    </source>
</evidence>
<comment type="similarity">
    <text evidence="2 6">Belongs to the anti-sigma-factor antagonist family.</text>
</comment>
<gene>
    <name evidence="8" type="ORF">A6D92_22180</name>
</gene>
<dbReference type="NCBIfam" id="TIGR02886">
    <property type="entry name" value="spore_II_AA"/>
    <property type="match status" value="1"/>
</dbReference>
<keyword evidence="4" id="KW-0597">Phosphoprotein</keyword>
<evidence type="ECO:0000256" key="1">
    <source>
        <dbReference type="ARBA" id="ARBA00001976"/>
    </source>
</evidence>
<evidence type="ECO:0000256" key="6">
    <source>
        <dbReference type="RuleBase" id="RU003749"/>
    </source>
</evidence>
<dbReference type="InterPro" id="IPR003658">
    <property type="entry name" value="Anti-sigma_ant"/>
</dbReference>
<dbReference type="InterPro" id="IPR014237">
    <property type="entry name" value="Anti-sigma_F_ant"/>
</dbReference>
<evidence type="ECO:0000313" key="9">
    <source>
        <dbReference type="Proteomes" id="UP000194267"/>
    </source>
</evidence>
<dbReference type="EMBL" id="LWLV01002509">
    <property type="protein sequence ID" value="OTA40174.1"/>
    <property type="molecule type" value="Genomic_DNA"/>
</dbReference>
<evidence type="ECO:0000313" key="8">
    <source>
        <dbReference type="EMBL" id="OTA40174.1"/>
    </source>
</evidence>
<evidence type="ECO:0000256" key="5">
    <source>
        <dbReference type="ARBA" id="ARBA00022969"/>
    </source>
</evidence>
<dbReference type="InterPro" id="IPR036513">
    <property type="entry name" value="STAS_dom_sf"/>
</dbReference>
<dbReference type="Gene3D" id="3.30.750.24">
    <property type="entry name" value="STAS domain"/>
    <property type="match status" value="1"/>
</dbReference>
<accession>A0A1Y2T377</accession>
<dbReference type="CDD" id="cd07043">
    <property type="entry name" value="STAS_anti-anti-sigma_factors"/>
    <property type="match status" value="1"/>
</dbReference>
<dbReference type="SUPFAM" id="SSF52091">
    <property type="entry name" value="SpoIIaa-like"/>
    <property type="match status" value="1"/>
</dbReference>
<dbReference type="NCBIfam" id="TIGR00377">
    <property type="entry name" value="ant_ant_sig"/>
    <property type="match status" value="1"/>
</dbReference>
<evidence type="ECO:0000256" key="3">
    <source>
        <dbReference type="ARBA" id="ARBA00020784"/>
    </source>
</evidence>
<dbReference type="AlphaFoldDB" id="A0A1Y2T377"/>
<protein>
    <recommendedName>
        <fullName evidence="3 6">Anti-sigma F factor antagonist</fullName>
    </recommendedName>
    <alternativeName>
        <fullName evidence="6">Stage II sporulation protein</fullName>
    </alternativeName>
</protein>
<sequence>MSAMECELVGQSLIVRLSGELDLVAAARFKETVEELLDRRPIRHLYVNLSQVTFVDSAFLGSLFGRYRRISREGGRVGVIGVPPQVRSALELSGVFRTMEEFRTEEEALSAGGAGRGAGEGAV</sequence>
<proteinExistence type="inferred from homology"/>
<dbReference type="InterPro" id="IPR002645">
    <property type="entry name" value="STAS_dom"/>
</dbReference>
<dbReference type="GO" id="GO:0045152">
    <property type="term" value="F:antisigma factor binding"/>
    <property type="evidence" value="ECO:0007669"/>
    <property type="project" value="InterPro"/>
</dbReference>